<dbReference type="SMART" id="SM00091">
    <property type="entry name" value="PAS"/>
    <property type="match status" value="2"/>
</dbReference>
<keyword evidence="4" id="KW-0067">ATP-binding</keyword>
<feature type="domain" description="GGDEF" evidence="9">
    <location>
        <begin position="291"/>
        <end position="422"/>
    </location>
</feature>
<dbReference type="SUPFAM" id="SSF55073">
    <property type="entry name" value="Nucleotide cyclase"/>
    <property type="match status" value="1"/>
</dbReference>
<dbReference type="InterPro" id="IPR035965">
    <property type="entry name" value="PAS-like_dom_sf"/>
</dbReference>
<dbReference type="SUPFAM" id="SSF141868">
    <property type="entry name" value="EAL domain-like"/>
    <property type="match status" value="1"/>
</dbReference>
<evidence type="ECO:0000259" key="7">
    <source>
        <dbReference type="PROSITE" id="PS50112"/>
    </source>
</evidence>
<dbReference type="NCBIfam" id="TIGR00229">
    <property type="entry name" value="sensory_box"/>
    <property type="match status" value="2"/>
</dbReference>
<dbReference type="GO" id="GO:0005524">
    <property type="term" value="F:ATP binding"/>
    <property type="evidence" value="ECO:0007669"/>
    <property type="project" value="UniProtKB-KW"/>
</dbReference>
<keyword evidence="2" id="KW-0547">Nucleotide-binding</keyword>
<comment type="function">
    <text evidence="5">Putative oxygen sensor; modulates the activity of FixJ, a transcriptional activator of nitrogen fixation fixK gene. FixL probably acts as a kinase that phosphorylates FixJ.</text>
</comment>
<evidence type="ECO:0000313" key="10">
    <source>
        <dbReference type="EMBL" id="GGO68017.1"/>
    </source>
</evidence>
<evidence type="ECO:0000256" key="3">
    <source>
        <dbReference type="ARBA" id="ARBA00022777"/>
    </source>
</evidence>
<keyword evidence="1" id="KW-0808">Transferase</keyword>
<dbReference type="CDD" id="cd01948">
    <property type="entry name" value="EAL"/>
    <property type="match status" value="1"/>
</dbReference>
<dbReference type="Gene3D" id="3.20.20.450">
    <property type="entry name" value="EAL domain"/>
    <property type="match status" value="1"/>
</dbReference>
<dbReference type="PROSITE" id="PS50883">
    <property type="entry name" value="EAL"/>
    <property type="match status" value="1"/>
</dbReference>
<keyword evidence="11" id="KW-1185">Reference proteome</keyword>
<evidence type="ECO:0000313" key="11">
    <source>
        <dbReference type="Proteomes" id="UP000606935"/>
    </source>
</evidence>
<protein>
    <recommendedName>
        <fullName evidence="6">Sensor protein FixL</fullName>
    </recommendedName>
</protein>
<dbReference type="InterPro" id="IPR000014">
    <property type="entry name" value="PAS"/>
</dbReference>
<evidence type="ECO:0000256" key="1">
    <source>
        <dbReference type="ARBA" id="ARBA00022679"/>
    </source>
</evidence>
<dbReference type="InterPro" id="IPR052155">
    <property type="entry name" value="Biofilm_reg_signaling"/>
</dbReference>
<dbReference type="RefSeq" id="WP_188692928.1">
    <property type="nucleotide sequence ID" value="NZ_BMLS01000002.1"/>
</dbReference>
<dbReference type="SMART" id="SM00052">
    <property type="entry name" value="EAL"/>
    <property type="match status" value="1"/>
</dbReference>
<reference evidence="10" key="1">
    <citation type="journal article" date="2014" name="Int. J. Syst. Evol. Microbiol.">
        <title>Complete genome sequence of Corynebacterium casei LMG S-19264T (=DSM 44701T), isolated from a smear-ripened cheese.</title>
        <authorList>
            <consortium name="US DOE Joint Genome Institute (JGI-PGF)"/>
            <person name="Walter F."/>
            <person name="Albersmeier A."/>
            <person name="Kalinowski J."/>
            <person name="Ruckert C."/>
        </authorList>
    </citation>
    <scope>NUCLEOTIDE SEQUENCE</scope>
    <source>
        <strain evidence="10">CGMCC 1.7086</strain>
    </source>
</reference>
<dbReference type="NCBIfam" id="TIGR00254">
    <property type="entry name" value="GGDEF"/>
    <property type="match status" value="1"/>
</dbReference>
<feature type="domain" description="PAS" evidence="7">
    <location>
        <begin position="7"/>
        <end position="78"/>
    </location>
</feature>
<dbReference type="FunFam" id="3.30.450.20:FF:000060">
    <property type="entry name" value="Sensor protein FixL"/>
    <property type="match status" value="1"/>
</dbReference>
<dbReference type="InterPro" id="IPR035919">
    <property type="entry name" value="EAL_sf"/>
</dbReference>
<dbReference type="CDD" id="cd01949">
    <property type="entry name" value="GGDEF"/>
    <property type="match status" value="1"/>
</dbReference>
<proteinExistence type="predicted"/>
<dbReference type="SMART" id="SM00267">
    <property type="entry name" value="GGDEF"/>
    <property type="match status" value="1"/>
</dbReference>
<dbReference type="PROSITE" id="PS50887">
    <property type="entry name" value="GGDEF"/>
    <property type="match status" value="1"/>
</dbReference>
<dbReference type="PANTHER" id="PTHR44757:SF2">
    <property type="entry name" value="BIOFILM ARCHITECTURE MAINTENANCE PROTEIN MBAA"/>
    <property type="match status" value="1"/>
</dbReference>
<evidence type="ECO:0000256" key="6">
    <source>
        <dbReference type="ARBA" id="ARBA00070616"/>
    </source>
</evidence>
<dbReference type="Proteomes" id="UP000606935">
    <property type="component" value="Unassembled WGS sequence"/>
</dbReference>
<dbReference type="SUPFAM" id="SSF55785">
    <property type="entry name" value="PYP-like sensor domain (PAS domain)"/>
    <property type="match status" value="2"/>
</dbReference>
<dbReference type="Pfam" id="PF00563">
    <property type="entry name" value="EAL"/>
    <property type="match status" value="1"/>
</dbReference>
<dbReference type="Pfam" id="PF00989">
    <property type="entry name" value="PAS"/>
    <property type="match status" value="2"/>
</dbReference>
<dbReference type="GO" id="GO:0016301">
    <property type="term" value="F:kinase activity"/>
    <property type="evidence" value="ECO:0007669"/>
    <property type="project" value="UniProtKB-KW"/>
</dbReference>
<dbReference type="PROSITE" id="PS50112">
    <property type="entry name" value="PAS"/>
    <property type="match status" value="2"/>
</dbReference>
<dbReference type="InterPro" id="IPR013767">
    <property type="entry name" value="PAS_fold"/>
</dbReference>
<dbReference type="InterPro" id="IPR043128">
    <property type="entry name" value="Rev_trsase/Diguanyl_cyclase"/>
</dbReference>
<keyword evidence="3" id="KW-0418">Kinase</keyword>
<evidence type="ECO:0000256" key="2">
    <source>
        <dbReference type="ARBA" id="ARBA00022741"/>
    </source>
</evidence>
<evidence type="ECO:0000256" key="4">
    <source>
        <dbReference type="ARBA" id="ARBA00022840"/>
    </source>
</evidence>
<gene>
    <name evidence="10" type="ORF">GCM10010982_15950</name>
</gene>
<accession>A0A917YW72</accession>
<dbReference type="Gene3D" id="3.30.70.270">
    <property type="match status" value="1"/>
</dbReference>
<name>A0A917YW72_9ALTE</name>
<comment type="caution">
    <text evidence="10">The sequence shown here is derived from an EMBL/GenBank/DDBJ whole genome shotgun (WGS) entry which is preliminary data.</text>
</comment>
<sequence length="683" mass="76619">MANLELKFDAIQQAITDAAVDAIIIIDETGLVRYFSASAERLFGFDSTEVLGQNVKMLMPAKEARAHDGYLHNYTSTGRPKVIGIGRDVIGRRKDGSTFPMHLSVGEAHTQEGRLFVGICHDLSEFKGLLEQLSSAERRYKDIIQYQREFICRLSSSLRLSFVNNAFCEQLGYQESEVLGISLLEFIHEDDRHKVESILTRLRAEQDEASLSLSCAVLDQQGGTHIIDWTFRTLPASSEFHYEIQVIGNNITEQVKAKQHAKFLAEYDSLTGFFNKDGLNRAFARSVDSSKDYAVFFTDSYRFRLINEKYGQDVGDLMLIEAAQRIKSCMPADSLICRPGADDFLLVVPINDKAEALPLADTLLHSIIEPYFLAGEKLVLSAVVGISFYGEGATELPVLIRQAESAMFEAKASHHPVRVYHQDIHQQLTMRLEIEQGIRRALDMNLFEVVLQAKYNLDDMSLDGYEALIRWHDPELGTVSPQVFVAIAEKVNLGIELDLWVLSNVLQQIAAWRKAGYLVKPIAVNITAAHFSLPGLFNQVERMTAELDLPMNCIELEITEGVAMGNSQVIMDNMQLFKRHGVSIAIDDFGTGYSSLGYLKDLPVQLLKIDRVFIKDIEHPKNYGLVNAMIAMADAVGMRVLAEGIETQRQRDILWKMGCDLGQGYLFAKPVSYEEIEKTLPTA</sequence>
<dbReference type="CDD" id="cd00130">
    <property type="entry name" value="PAS"/>
    <property type="match status" value="2"/>
</dbReference>
<dbReference type="InterPro" id="IPR000160">
    <property type="entry name" value="GGDEF_dom"/>
</dbReference>
<dbReference type="InterPro" id="IPR001633">
    <property type="entry name" value="EAL_dom"/>
</dbReference>
<dbReference type="GO" id="GO:0006355">
    <property type="term" value="P:regulation of DNA-templated transcription"/>
    <property type="evidence" value="ECO:0007669"/>
    <property type="project" value="InterPro"/>
</dbReference>
<dbReference type="Pfam" id="PF00990">
    <property type="entry name" value="GGDEF"/>
    <property type="match status" value="1"/>
</dbReference>
<dbReference type="Gene3D" id="3.30.450.20">
    <property type="entry name" value="PAS domain"/>
    <property type="match status" value="2"/>
</dbReference>
<evidence type="ECO:0000259" key="9">
    <source>
        <dbReference type="PROSITE" id="PS50887"/>
    </source>
</evidence>
<dbReference type="EMBL" id="BMLS01000002">
    <property type="protein sequence ID" value="GGO68017.1"/>
    <property type="molecule type" value="Genomic_DNA"/>
</dbReference>
<feature type="domain" description="PAS" evidence="7">
    <location>
        <begin position="136"/>
        <end position="206"/>
    </location>
</feature>
<dbReference type="InterPro" id="IPR029787">
    <property type="entry name" value="Nucleotide_cyclase"/>
</dbReference>
<reference evidence="10" key="2">
    <citation type="submission" date="2020-09" db="EMBL/GenBank/DDBJ databases">
        <authorList>
            <person name="Sun Q."/>
            <person name="Zhou Y."/>
        </authorList>
    </citation>
    <scope>NUCLEOTIDE SEQUENCE</scope>
    <source>
        <strain evidence="10">CGMCC 1.7086</strain>
    </source>
</reference>
<evidence type="ECO:0000259" key="8">
    <source>
        <dbReference type="PROSITE" id="PS50883"/>
    </source>
</evidence>
<dbReference type="PANTHER" id="PTHR44757">
    <property type="entry name" value="DIGUANYLATE CYCLASE DGCP"/>
    <property type="match status" value="1"/>
</dbReference>
<feature type="domain" description="EAL" evidence="8">
    <location>
        <begin position="431"/>
        <end position="683"/>
    </location>
</feature>
<dbReference type="AlphaFoldDB" id="A0A917YW72"/>
<evidence type="ECO:0000256" key="5">
    <source>
        <dbReference type="ARBA" id="ARBA00059827"/>
    </source>
</evidence>
<organism evidence="10 11">
    <name type="scientific">Bowmanella pacifica</name>
    <dbReference type="NCBI Taxonomy" id="502051"/>
    <lineage>
        <taxon>Bacteria</taxon>
        <taxon>Pseudomonadati</taxon>
        <taxon>Pseudomonadota</taxon>
        <taxon>Gammaproteobacteria</taxon>
        <taxon>Alteromonadales</taxon>
        <taxon>Alteromonadaceae</taxon>
        <taxon>Bowmanella</taxon>
    </lineage>
</organism>